<accession>A0A976AC23</accession>
<evidence type="ECO:0000313" key="2">
    <source>
        <dbReference type="Proteomes" id="UP000257016"/>
    </source>
</evidence>
<dbReference type="Proteomes" id="UP000257016">
    <property type="component" value="Unassembled WGS sequence"/>
</dbReference>
<sequence length="65" mass="7736">MHFGFLISSIQEIKFHNLGFPCLFYEIQFCRPEYTLHPKQAHRKPVPSRVRCRAGWPRRDCASKC</sequence>
<organism evidence="1 2">
    <name type="scientific">Cupriavidus taiwanensis</name>
    <dbReference type="NCBI Taxonomy" id="164546"/>
    <lineage>
        <taxon>Bacteria</taxon>
        <taxon>Pseudomonadati</taxon>
        <taxon>Pseudomonadota</taxon>
        <taxon>Betaproteobacteria</taxon>
        <taxon>Burkholderiales</taxon>
        <taxon>Burkholderiaceae</taxon>
        <taxon>Cupriavidus</taxon>
    </lineage>
</organism>
<dbReference type="EMBL" id="OFSN01000027">
    <property type="protein sequence ID" value="SOY76205.1"/>
    <property type="molecule type" value="Genomic_DNA"/>
</dbReference>
<evidence type="ECO:0000313" key="1">
    <source>
        <dbReference type="EMBL" id="SOY76205.1"/>
    </source>
</evidence>
<name>A0A976AC23_9BURK</name>
<gene>
    <name evidence="1" type="ORF">CBM2586_B90155</name>
</gene>
<reference evidence="1 2" key="1">
    <citation type="submission" date="2018-01" db="EMBL/GenBank/DDBJ databases">
        <authorList>
            <person name="Clerissi C."/>
        </authorList>
    </citation>
    <scope>NUCLEOTIDE SEQUENCE [LARGE SCALE GENOMIC DNA]</scope>
    <source>
        <strain evidence="1">Cupriavidus taiwanensis LMG 19430</strain>
    </source>
</reference>
<protein>
    <submittedName>
        <fullName evidence="1">Uncharacterized protein</fullName>
    </submittedName>
</protein>
<proteinExistence type="predicted"/>
<dbReference type="AlphaFoldDB" id="A0A976AC23"/>
<comment type="caution">
    <text evidence="1">The sequence shown here is derived from an EMBL/GenBank/DDBJ whole genome shotgun (WGS) entry which is preliminary data.</text>
</comment>